<evidence type="ECO:0000256" key="1">
    <source>
        <dbReference type="SAM" id="Phobius"/>
    </source>
</evidence>
<reference evidence="2" key="1">
    <citation type="submission" date="2019-12" db="EMBL/GenBank/DDBJ databases">
        <title>Novel species isolated from a subtropical stream in China.</title>
        <authorList>
            <person name="Lu H."/>
        </authorList>
    </citation>
    <scope>NUCLEOTIDE SEQUENCE [LARGE SCALE GENOMIC DNA]</scope>
    <source>
        <strain evidence="2">FT81W</strain>
    </source>
</reference>
<keyword evidence="1" id="KW-1133">Transmembrane helix</keyword>
<keyword evidence="1" id="KW-0472">Membrane</keyword>
<feature type="transmembrane region" description="Helical" evidence="1">
    <location>
        <begin position="65"/>
        <end position="88"/>
    </location>
</feature>
<evidence type="ECO:0000313" key="3">
    <source>
        <dbReference type="Proteomes" id="UP000447355"/>
    </source>
</evidence>
<keyword evidence="1" id="KW-0812">Transmembrane</keyword>
<evidence type="ECO:0000313" key="2">
    <source>
        <dbReference type="EMBL" id="MYM95926.1"/>
    </source>
</evidence>
<accession>A0A845GRP9</accession>
<dbReference type="Proteomes" id="UP000447355">
    <property type="component" value="Unassembled WGS sequence"/>
</dbReference>
<feature type="transmembrane region" description="Helical" evidence="1">
    <location>
        <begin position="95"/>
        <end position="118"/>
    </location>
</feature>
<organism evidence="2 3">
    <name type="scientific">Duganella vulcania</name>
    <dbReference type="NCBI Taxonomy" id="2692166"/>
    <lineage>
        <taxon>Bacteria</taxon>
        <taxon>Pseudomonadati</taxon>
        <taxon>Pseudomonadota</taxon>
        <taxon>Betaproteobacteria</taxon>
        <taxon>Burkholderiales</taxon>
        <taxon>Oxalobacteraceae</taxon>
        <taxon>Telluria group</taxon>
        <taxon>Duganella</taxon>
    </lineage>
</organism>
<protein>
    <submittedName>
        <fullName evidence="2">Uncharacterized protein</fullName>
    </submittedName>
</protein>
<feature type="transmembrane region" description="Helical" evidence="1">
    <location>
        <begin position="24"/>
        <end position="45"/>
    </location>
</feature>
<sequence>MSTLNVVTPGQPARARPASRRHPAAGIILAVLSVVVVGPTLAIDLEKFSGITGPLLSALTQLSSLTPGLKGIIGFISFCVAFISLAALRNMGPILFFIGVMIFGAVGLLVGGAIMGVVI</sequence>
<comment type="caution">
    <text evidence="2">The sequence shown here is derived from an EMBL/GenBank/DDBJ whole genome shotgun (WGS) entry which is preliminary data.</text>
</comment>
<name>A0A845GRP9_9BURK</name>
<dbReference type="RefSeq" id="WP_161085012.1">
    <property type="nucleotide sequence ID" value="NZ_WWCX01000035.1"/>
</dbReference>
<gene>
    <name evidence="2" type="ORF">GTP90_18870</name>
</gene>
<dbReference type="AlphaFoldDB" id="A0A845GRP9"/>
<proteinExistence type="predicted"/>
<dbReference type="EMBL" id="WWCX01000035">
    <property type="protein sequence ID" value="MYM95926.1"/>
    <property type="molecule type" value="Genomic_DNA"/>
</dbReference>